<comment type="function">
    <text evidence="5">Required for morphogenesis and for the elongation of the flagellar filament by facilitating polymerization of the flagellin monomers at the tip of growing filament. Forms a capping structure, which prevents flagellin subunits (transported through the central channel of the flagellum) from leaking out without polymerization at the distal end.</text>
</comment>
<dbReference type="GO" id="GO:0007155">
    <property type="term" value="P:cell adhesion"/>
    <property type="evidence" value="ECO:0007669"/>
    <property type="project" value="InterPro"/>
</dbReference>
<proteinExistence type="inferred from homology"/>
<accession>M7P470</accession>
<dbReference type="eggNOG" id="COG1345">
    <property type="taxonomic scope" value="Bacteria"/>
</dbReference>
<dbReference type="AlphaFoldDB" id="M7P470"/>
<dbReference type="STRING" id="1286106.MPL1_00357"/>
<sequence length="456" mass="48144">MAITAGGIGSGLDIDGLVRQLVAAERQPVSLRLDRKEASLLGNLSAYGTLKSALSTFQTAVKGLQNPDTFQARRTSSSNTDLFTGTSTKDAVAGTYSINVQQLAQAAKMRSDAFDPSENIGTGSMTLSLGSDSFTLDIDSENNTLEGIRDAINAASNNPGITASIISAGPGDSRLVLTSNRVGEGNDISITATDDDVPGGGLERFNSLNTVQAAQDAIVFVDGLEVRRDSNTVSDVIQGVTLNLRKADENVTGTLTVTLDTASVKTRVETFVSAYNELVGVMNQLSAFNADTGDAGPLLGDSALRGVQSQIRQALSGSVGDGTFSTLAEIGVTTNSSGQLTINNTRLDEVIAQDFSAIANLFASENGLTKTLDGILDRYVASDGILSSRTNGIQSRIGQIDNERERLDTRMEALESRYRAQFTAMDILVGQLQGLSGYLEQQLSNLPQPNSIGRRR</sequence>
<dbReference type="GO" id="GO:0009424">
    <property type="term" value="C:bacterial-type flagellum hook"/>
    <property type="evidence" value="ECO:0007669"/>
    <property type="project" value="UniProtKB-UniRule"/>
</dbReference>
<evidence type="ECO:0000313" key="8">
    <source>
        <dbReference type="EMBL" id="EMR14286.1"/>
    </source>
</evidence>
<dbReference type="EMBL" id="APHR01000002">
    <property type="protein sequence ID" value="EMR14286.1"/>
    <property type="molecule type" value="Genomic_DNA"/>
</dbReference>
<comment type="subunit">
    <text evidence="2 5">Homopentamer.</text>
</comment>
<gene>
    <name evidence="8" type="ORF">MPL1_00357</name>
</gene>
<dbReference type="OrthoDB" id="5980200at2"/>
<evidence type="ECO:0000256" key="3">
    <source>
        <dbReference type="ARBA" id="ARBA00023054"/>
    </source>
</evidence>
<keyword evidence="3" id="KW-0175">Coiled coil</keyword>
<dbReference type="InterPro" id="IPR010809">
    <property type="entry name" value="FliD_C"/>
</dbReference>
<keyword evidence="8" id="KW-0969">Cilium</keyword>
<dbReference type="PANTHER" id="PTHR30288">
    <property type="entry name" value="FLAGELLAR CAP/ASSEMBLY PROTEIN FLID"/>
    <property type="match status" value="1"/>
</dbReference>
<feature type="domain" description="Flagellar hook-associated protein 2 C-terminal" evidence="7">
    <location>
        <begin position="214"/>
        <end position="433"/>
    </location>
</feature>
<keyword evidence="4 5" id="KW-0975">Bacterial flagellum</keyword>
<protein>
    <recommendedName>
        <fullName evidence="5">Flagellar hook-associated protein 2</fullName>
        <shortName evidence="5">HAP2</shortName>
    </recommendedName>
    <alternativeName>
        <fullName evidence="5">Flagellar cap protein</fullName>
    </alternativeName>
</protein>
<evidence type="ECO:0000313" key="9">
    <source>
        <dbReference type="Proteomes" id="UP000012019"/>
    </source>
</evidence>
<keyword evidence="8" id="KW-0282">Flagellum</keyword>
<dbReference type="InterPro" id="IPR010810">
    <property type="entry name" value="Flagellin_hook_IN_motif"/>
</dbReference>
<evidence type="ECO:0000256" key="2">
    <source>
        <dbReference type="ARBA" id="ARBA00011255"/>
    </source>
</evidence>
<evidence type="ECO:0000256" key="4">
    <source>
        <dbReference type="ARBA" id="ARBA00023143"/>
    </source>
</evidence>
<feature type="domain" description="Flagellar hook-associated protein 2 N-terminal" evidence="6">
    <location>
        <begin position="10"/>
        <end position="107"/>
    </location>
</feature>
<comment type="caution">
    <text evidence="8">The sequence shown here is derived from an EMBL/GenBank/DDBJ whole genome shotgun (WGS) entry which is preliminary data.</text>
</comment>
<dbReference type="PANTHER" id="PTHR30288:SF0">
    <property type="entry name" value="FLAGELLAR HOOK-ASSOCIATED PROTEIN 2"/>
    <property type="match status" value="1"/>
</dbReference>
<evidence type="ECO:0000256" key="1">
    <source>
        <dbReference type="ARBA" id="ARBA00009764"/>
    </source>
</evidence>
<dbReference type="RefSeq" id="WP_009725139.1">
    <property type="nucleotide sequence ID" value="NZ_APHR01000002.1"/>
</dbReference>
<evidence type="ECO:0000259" key="7">
    <source>
        <dbReference type="Pfam" id="PF07195"/>
    </source>
</evidence>
<evidence type="ECO:0000256" key="5">
    <source>
        <dbReference type="RuleBase" id="RU362066"/>
    </source>
</evidence>
<keyword evidence="5" id="KW-0964">Secreted</keyword>
<reference evidence="8 9" key="1">
    <citation type="journal article" date="2013" name="Genome Announc.">
        <title>Draft Genome Sequence of Methylophaga lonarensis MPLT, a Haloalkaliphilic (Non-Methane-Utilizing) Methylotroph.</title>
        <authorList>
            <person name="Shetty S.A."/>
            <person name="Marathe N.P."/>
            <person name="Munot H."/>
            <person name="Antony C.P."/>
            <person name="Dhotre D.P."/>
            <person name="Murrell J.C."/>
            <person name="Shouche Y.S."/>
        </authorList>
    </citation>
    <scope>NUCLEOTIDE SEQUENCE [LARGE SCALE GENOMIC DNA]</scope>
    <source>
        <strain evidence="8 9">MPL</strain>
    </source>
</reference>
<dbReference type="Pfam" id="PF07196">
    <property type="entry name" value="Flagellin_IN"/>
    <property type="match status" value="1"/>
</dbReference>
<comment type="similarity">
    <text evidence="1 5">Belongs to the FliD family.</text>
</comment>
<name>M7P470_9GAMM</name>
<keyword evidence="8" id="KW-0966">Cell projection</keyword>
<evidence type="ECO:0000259" key="6">
    <source>
        <dbReference type="Pfam" id="PF02465"/>
    </source>
</evidence>
<dbReference type="PATRIC" id="fig|1286106.3.peg.70"/>
<keyword evidence="9" id="KW-1185">Reference proteome</keyword>
<dbReference type="Pfam" id="PF02465">
    <property type="entry name" value="FliD_N"/>
    <property type="match status" value="1"/>
</dbReference>
<comment type="subcellular location">
    <subcellularLocation>
        <location evidence="5">Secreted</location>
    </subcellularLocation>
    <subcellularLocation>
        <location evidence="5">Bacterial flagellum</location>
    </subcellularLocation>
</comment>
<dbReference type="Pfam" id="PF07195">
    <property type="entry name" value="FliD_C"/>
    <property type="match status" value="1"/>
</dbReference>
<dbReference type="GO" id="GO:0005576">
    <property type="term" value="C:extracellular region"/>
    <property type="evidence" value="ECO:0007669"/>
    <property type="project" value="UniProtKB-SubCell"/>
</dbReference>
<dbReference type="GO" id="GO:0009421">
    <property type="term" value="C:bacterial-type flagellum filament cap"/>
    <property type="evidence" value="ECO:0007669"/>
    <property type="project" value="InterPro"/>
</dbReference>
<dbReference type="Proteomes" id="UP000012019">
    <property type="component" value="Unassembled WGS sequence"/>
</dbReference>
<organism evidence="8 9">
    <name type="scientific">Methylophaga lonarensis MPL</name>
    <dbReference type="NCBI Taxonomy" id="1286106"/>
    <lineage>
        <taxon>Bacteria</taxon>
        <taxon>Pseudomonadati</taxon>
        <taxon>Pseudomonadota</taxon>
        <taxon>Gammaproteobacteria</taxon>
        <taxon>Thiotrichales</taxon>
        <taxon>Piscirickettsiaceae</taxon>
        <taxon>Methylophaga</taxon>
    </lineage>
</organism>
<dbReference type="InterPro" id="IPR003481">
    <property type="entry name" value="FliD_N"/>
</dbReference>
<dbReference type="GO" id="GO:0071973">
    <property type="term" value="P:bacterial-type flagellum-dependent cell motility"/>
    <property type="evidence" value="ECO:0007669"/>
    <property type="project" value="TreeGrafter"/>
</dbReference>
<dbReference type="InterPro" id="IPR040026">
    <property type="entry name" value="FliD"/>
</dbReference>